<reference evidence="1 2" key="1">
    <citation type="submission" date="2017-01" db="EMBL/GenBank/DDBJ databases">
        <title>Draft genome sequence of Bacillus oleronius.</title>
        <authorList>
            <person name="Allam M."/>
        </authorList>
    </citation>
    <scope>NUCLEOTIDE SEQUENCE [LARGE SCALE GENOMIC DNA]</scope>
    <source>
        <strain evidence="1 2">DSM 9356</strain>
    </source>
</reference>
<organism evidence="1 2">
    <name type="scientific">Heyndrickxia oleronia</name>
    <dbReference type="NCBI Taxonomy" id="38875"/>
    <lineage>
        <taxon>Bacteria</taxon>
        <taxon>Bacillati</taxon>
        <taxon>Bacillota</taxon>
        <taxon>Bacilli</taxon>
        <taxon>Bacillales</taxon>
        <taxon>Bacillaceae</taxon>
        <taxon>Heyndrickxia</taxon>
    </lineage>
</organism>
<dbReference type="SUPFAM" id="SSF56672">
    <property type="entry name" value="DNA/RNA polymerases"/>
    <property type="match status" value="1"/>
</dbReference>
<evidence type="ECO:0000313" key="2">
    <source>
        <dbReference type="Proteomes" id="UP000189761"/>
    </source>
</evidence>
<dbReference type="Gene3D" id="3.90.1600.10">
    <property type="entry name" value="Palm domain of DNA polymerase"/>
    <property type="match status" value="1"/>
</dbReference>
<gene>
    <name evidence="1" type="ORF">BWZ43_01180</name>
</gene>
<dbReference type="InterPro" id="IPR023211">
    <property type="entry name" value="DNA_pol_palm_dom_sf"/>
</dbReference>
<comment type="caution">
    <text evidence="1">The sequence shown here is derived from an EMBL/GenBank/DDBJ whole genome shotgun (WGS) entry which is preliminary data.</text>
</comment>
<accession>A0A8E2IHU9</accession>
<dbReference type="SUPFAM" id="SSF53098">
    <property type="entry name" value="Ribonuclease H-like"/>
    <property type="match status" value="1"/>
</dbReference>
<dbReference type="RefSeq" id="WP_078109242.1">
    <property type="nucleotide sequence ID" value="NZ_CP065424.1"/>
</dbReference>
<dbReference type="Proteomes" id="UP000189761">
    <property type="component" value="Unassembled WGS sequence"/>
</dbReference>
<dbReference type="InterPro" id="IPR012337">
    <property type="entry name" value="RNaseH-like_sf"/>
</dbReference>
<proteinExistence type="predicted"/>
<name>A0A8E2IHU9_9BACI</name>
<keyword evidence="2" id="KW-1185">Reference proteome</keyword>
<dbReference type="AlphaFoldDB" id="A0A8E2IHU9"/>
<protein>
    <submittedName>
        <fullName evidence="1">Uncharacterized protein</fullName>
    </submittedName>
</protein>
<dbReference type="InterPro" id="IPR043502">
    <property type="entry name" value="DNA/RNA_pol_sf"/>
</dbReference>
<evidence type="ECO:0000313" key="1">
    <source>
        <dbReference type="EMBL" id="OOP70186.1"/>
    </source>
</evidence>
<sequence>MLFYDFEVFKYDWLVVITDTDTKSERVFVNNEKALIDFYNEHKKDIWIGYNSRHYDQYILKAIICGFTPQEINEWIIVKKEPGWKFYKDFWKITLLNFDVMTNKLRSLKQLEGFQGHDIRESSVDFTIDRELTEEEIEEVIKYCRHDVHETMHIFTANISEFESQVELLKMFNLPIRNISKTKAQLSAVILEAKQPKLPRNDEFNFVFPPTLQINKYTEVLDFYKENRDYDKVLDIDIAGVPHLFAWGGLHGARPNYYGTGFFINIDVASYYPALMIEYGYLSRNVKNPDKFREIRDTRLKYKAAKDKRQAHLKIVINGTYGAMKDKYNGLYDPLQANNVCIGGMTLLLDLIEKLEQYCQIIQSNTDGVLVKLYKEDDYDLIDDICYEWEQRTKMELEFDNFVKVIQKDVNNYILVDEDGNYKSKGSYVKKLNNLDNDLPIVNEAIVNYFVKGIDPEETIFGCKDLIKFQKIVKISNKYDYARYGTKRMNEKVFRVFASVDENDKELMKVKNGSSEKISFVPERCFIVNDDVNGMKIPGKLDYWWYWDLAVKRINDFLGKDE</sequence>
<dbReference type="EMBL" id="MTLA01000012">
    <property type="protein sequence ID" value="OOP70186.1"/>
    <property type="molecule type" value="Genomic_DNA"/>
</dbReference>